<keyword evidence="2" id="KW-1185">Reference proteome</keyword>
<sequence>LKSIPYVVPLPTLPPIPSNIAMVSTPMPINLTHIPNLEEYALVKSRRLGLLTEPRCVGESP</sequence>
<dbReference type="Proteomes" id="UP000824469">
    <property type="component" value="Unassembled WGS sequence"/>
</dbReference>
<feature type="non-terminal residue" evidence="1">
    <location>
        <position position="61"/>
    </location>
</feature>
<evidence type="ECO:0000313" key="1">
    <source>
        <dbReference type="EMBL" id="KAH9303870.1"/>
    </source>
</evidence>
<feature type="non-terminal residue" evidence="1">
    <location>
        <position position="1"/>
    </location>
</feature>
<reference evidence="1 2" key="1">
    <citation type="journal article" date="2021" name="Nat. Plants">
        <title>The Taxus genome provides insights into paclitaxel biosynthesis.</title>
        <authorList>
            <person name="Xiong X."/>
            <person name="Gou J."/>
            <person name="Liao Q."/>
            <person name="Li Y."/>
            <person name="Zhou Q."/>
            <person name="Bi G."/>
            <person name="Li C."/>
            <person name="Du R."/>
            <person name="Wang X."/>
            <person name="Sun T."/>
            <person name="Guo L."/>
            <person name="Liang H."/>
            <person name="Lu P."/>
            <person name="Wu Y."/>
            <person name="Zhang Z."/>
            <person name="Ro D.K."/>
            <person name="Shang Y."/>
            <person name="Huang S."/>
            <person name="Yan J."/>
        </authorList>
    </citation>
    <scope>NUCLEOTIDE SEQUENCE [LARGE SCALE GENOMIC DNA]</scope>
    <source>
        <strain evidence="1">Ta-2019</strain>
    </source>
</reference>
<name>A0AA38CNT0_TAXCH</name>
<organism evidence="1 2">
    <name type="scientific">Taxus chinensis</name>
    <name type="common">Chinese yew</name>
    <name type="synonym">Taxus wallichiana var. chinensis</name>
    <dbReference type="NCBI Taxonomy" id="29808"/>
    <lineage>
        <taxon>Eukaryota</taxon>
        <taxon>Viridiplantae</taxon>
        <taxon>Streptophyta</taxon>
        <taxon>Embryophyta</taxon>
        <taxon>Tracheophyta</taxon>
        <taxon>Spermatophyta</taxon>
        <taxon>Pinopsida</taxon>
        <taxon>Pinidae</taxon>
        <taxon>Conifers II</taxon>
        <taxon>Cupressales</taxon>
        <taxon>Taxaceae</taxon>
        <taxon>Taxus</taxon>
    </lineage>
</organism>
<evidence type="ECO:0000313" key="2">
    <source>
        <dbReference type="Proteomes" id="UP000824469"/>
    </source>
</evidence>
<proteinExistence type="predicted"/>
<accession>A0AA38CNT0</accession>
<dbReference type="EMBL" id="JAHRHJ020000008">
    <property type="protein sequence ID" value="KAH9303870.1"/>
    <property type="molecule type" value="Genomic_DNA"/>
</dbReference>
<protein>
    <submittedName>
        <fullName evidence="1">Uncharacterized protein</fullName>
    </submittedName>
</protein>
<gene>
    <name evidence="1" type="ORF">KI387_008274</name>
</gene>
<comment type="caution">
    <text evidence="1">The sequence shown here is derived from an EMBL/GenBank/DDBJ whole genome shotgun (WGS) entry which is preliminary data.</text>
</comment>
<dbReference type="AlphaFoldDB" id="A0AA38CNT0"/>